<evidence type="ECO:0000256" key="5">
    <source>
        <dbReference type="PROSITE-ProRule" id="PRU00335"/>
    </source>
</evidence>
<gene>
    <name evidence="7" type="ORF">SAMN04489720_1194</name>
</gene>
<feature type="DNA-binding region" description="H-T-H motif" evidence="5">
    <location>
        <begin position="40"/>
        <end position="59"/>
    </location>
</feature>
<organism evidence="7 8">
    <name type="scientific">Agrococcus jejuensis</name>
    <dbReference type="NCBI Taxonomy" id="399736"/>
    <lineage>
        <taxon>Bacteria</taxon>
        <taxon>Bacillati</taxon>
        <taxon>Actinomycetota</taxon>
        <taxon>Actinomycetes</taxon>
        <taxon>Micrococcales</taxon>
        <taxon>Microbacteriaceae</taxon>
        <taxon>Agrococcus</taxon>
    </lineage>
</organism>
<evidence type="ECO:0000313" key="8">
    <source>
        <dbReference type="Proteomes" id="UP000198822"/>
    </source>
</evidence>
<dbReference type="InterPro" id="IPR009057">
    <property type="entry name" value="Homeodomain-like_sf"/>
</dbReference>
<dbReference type="Pfam" id="PF00440">
    <property type="entry name" value="TetR_N"/>
    <property type="match status" value="1"/>
</dbReference>
<dbReference type="InterPro" id="IPR036271">
    <property type="entry name" value="Tet_transcr_reg_TetR-rel_C_sf"/>
</dbReference>
<dbReference type="GO" id="GO:0003677">
    <property type="term" value="F:DNA binding"/>
    <property type="evidence" value="ECO:0007669"/>
    <property type="project" value="UniProtKB-UniRule"/>
</dbReference>
<dbReference type="OrthoDB" id="7505659at2"/>
<dbReference type="PROSITE" id="PS50977">
    <property type="entry name" value="HTH_TETR_2"/>
    <property type="match status" value="1"/>
</dbReference>
<dbReference type="RefSeq" id="WP_092503326.1">
    <property type="nucleotide sequence ID" value="NZ_LT629695.1"/>
</dbReference>
<dbReference type="SUPFAM" id="SSF46689">
    <property type="entry name" value="Homeodomain-like"/>
    <property type="match status" value="1"/>
</dbReference>
<evidence type="ECO:0000256" key="4">
    <source>
        <dbReference type="ARBA" id="ARBA00023163"/>
    </source>
</evidence>
<keyword evidence="3 5" id="KW-0238">DNA-binding</keyword>
<keyword evidence="1" id="KW-0678">Repressor</keyword>
<name>A0A1G8C7J7_9MICO</name>
<keyword evidence="8" id="KW-1185">Reference proteome</keyword>
<evidence type="ECO:0000313" key="7">
    <source>
        <dbReference type="EMBL" id="SDH41496.1"/>
    </source>
</evidence>
<dbReference type="PRINTS" id="PR00455">
    <property type="entry name" value="HTHTETR"/>
</dbReference>
<evidence type="ECO:0000256" key="3">
    <source>
        <dbReference type="ARBA" id="ARBA00023125"/>
    </source>
</evidence>
<keyword evidence="4" id="KW-0804">Transcription</keyword>
<proteinExistence type="predicted"/>
<evidence type="ECO:0000259" key="6">
    <source>
        <dbReference type="PROSITE" id="PS50977"/>
    </source>
</evidence>
<dbReference type="Pfam" id="PF13977">
    <property type="entry name" value="TetR_C_6"/>
    <property type="match status" value="1"/>
</dbReference>
<dbReference type="InterPro" id="IPR001647">
    <property type="entry name" value="HTH_TetR"/>
</dbReference>
<dbReference type="PANTHER" id="PTHR47506:SF6">
    <property type="entry name" value="HTH-TYPE TRANSCRIPTIONAL REPRESSOR NEMR"/>
    <property type="match status" value="1"/>
</dbReference>
<dbReference type="EMBL" id="LT629695">
    <property type="protein sequence ID" value="SDH41496.1"/>
    <property type="molecule type" value="Genomic_DNA"/>
</dbReference>
<dbReference type="Proteomes" id="UP000198822">
    <property type="component" value="Chromosome I"/>
</dbReference>
<sequence length="207" mass="21723">MVDDAAAKPTRTRPVAADRKRAILEAAMVTFGMRGYLGGSLQDVAKQVGITHAGVLHHFGSKEQLLLDLLEYRDAVDVEPLPGGHIPEGAQLLPHLQTTAHRNASRPGAVQVFTVLSAEAVTEGHPAGEYFRSRYEHLRGVVRAALVDAGMDAADARVPAVAASILAVMDGLQVQWLLDPDAVDLGEATSVAIDAILAGVGVTVAAL</sequence>
<reference evidence="8" key="1">
    <citation type="submission" date="2016-10" db="EMBL/GenBank/DDBJ databases">
        <authorList>
            <person name="Varghese N."/>
            <person name="Submissions S."/>
        </authorList>
    </citation>
    <scope>NUCLEOTIDE SEQUENCE [LARGE SCALE GENOMIC DNA]</scope>
    <source>
        <strain evidence="8">DSM 22002</strain>
    </source>
</reference>
<keyword evidence="2" id="KW-0805">Transcription regulation</keyword>
<feature type="domain" description="HTH tetR-type" evidence="6">
    <location>
        <begin position="17"/>
        <end position="77"/>
    </location>
</feature>
<accession>A0A1G8C7J7</accession>
<evidence type="ECO:0000256" key="2">
    <source>
        <dbReference type="ARBA" id="ARBA00023015"/>
    </source>
</evidence>
<dbReference type="InterPro" id="IPR039538">
    <property type="entry name" value="BetI_C"/>
</dbReference>
<dbReference type="Gene3D" id="1.10.357.10">
    <property type="entry name" value="Tetracycline Repressor, domain 2"/>
    <property type="match status" value="1"/>
</dbReference>
<dbReference type="SUPFAM" id="SSF48498">
    <property type="entry name" value="Tetracyclin repressor-like, C-terminal domain"/>
    <property type="match status" value="1"/>
</dbReference>
<dbReference type="STRING" id="399736.SAMN04489720_1194"/>
<evidence type="ECO:0000256" key="1">
    <source>
        <dbReference type="ARBA" id="ARBA00022491"/>
    </source>
</evidence>
<dbReference type="AlphaFoldDB" id="A0A1G8C7J7"/>
<protein>
    <submittedName>
        <fullName evidence="7">DNA-binding transcriptional regulator, AcrR family</fullName>
    </submittedName>
</protein>
<dbReference type="PANTHER" id="PTHR47506">
    <property type="entry name" value="TRANSCRIPTIONAL REGULATORY PROTEIN"/>
    <property type="match status" value="1"/>
</dbReference>